<feature type="non-terminal residue" evidence="2">
    <location>
        <position position="273"/>
    </location>
</feature>
<dbReference type="EMBL" id="KB446541">
    <property type="protein sequence ID" value="EME42707.1"/>
    <property type="molecule type" value="Genomic_DNA"/>
</dbReference>
<evidence type="ECO:0000313" key="3">
    <source>
        <dbReference type="Proteomes" id="UP000016933"/>
    </source>
</evidence>
<evidence type="ECO:0000313" key="2">
    <source>
        <dbReference type="EMBL" id="EME42707.1"/>
    </source>
</evidence>
<gene>
    <name evidence="2" type="ORF">DOTSEDRAFT_106595</name>
</gene>
<reference evidence="3" key="1">
    <citation type="journal article" date="2012" name="PLoS Genet.">
        <title>The genomes of the fungal plant pathogens Cladosporium fulvum and Dothistroma septosporum reveal adaptation to different hosts and lifestyles but also signatures of common ancestry.</title>
        <authorList>
            <person name="de Wit P.J.G.M."/>
            <person name="van der Burgt A."/>
            <person name="Oekmen B."/>
            <person name="Stergiopoulos I."/>
            <person name="Abd-Elsalam K.A."/>
            <person name="Aerts A.L."/>
            <person name="Bahkali A.H."/>
            <person name="Beenen H.G."/>
            <person name="Chettri P."/>
            <person name="Cox M.P."/>
            <person name="Datema E."/>
            <person name="de Vries R.P."/>
            <person name="Dhillon B."/>
            <person name="Ganley A.R."/>
            <person name="Griffiths S.A."/>
            <person name="Guo Y."/>
            <person name="Hamelin R.C."/>
            <person name="Henrissat B."/>
            <person name="Kabir M.S."/>
            <person name="Jashni M.K."/>
            <person name="Kema G."/>
            <person name="Klaubauf S."/>
            <person name="Lapidus A."/>
            <person name="Levasseur A."/>
            <person name="Lindquist E."/>
            <person name="Mehrabi R."/>
            <person name="Ohm R.A."/>
            <person name="Owen T.J."/>
            <person name="Salamov A."/>
            <person name="Schwelm A."/>
            <person name="Schijlen E."/>
            <person name="Sun H."/>
            <person name="van den Burg H.A."/>
            <person name="van Ham R.C.H.J."/>
            <person name="Zhang S."/>
            <person name="Goodwin S.B."/>
            <person name="Grigoriev I.V."/>
            <person name="Collemare J."/>
            <person name="Bradshaw R.E."/>
        </authorList>
    </citation>
    <scope>NUCLEOTIDE SEQUENCE [LARGE SCALE GENOMIC DNA]</scope>
    <source>
        <strain evidence="3">NZE10 / CBS 128990</strain>
    </source>
</reference>
<sequence>MKLNVRLGNQNHSVPAKSLEAAIPDYDKNKNVMILGADVVHPGTKSVAGTPSIAAVVGSIDDRFAAYRGSARTQDQGKEIISQMKAMVYERLRSYHKAKGKLPSRIIYYRDGVDEARYKVVLVDEVSQIREAHKEFARAKNSTAQPVQITSIIVSKRHHTRFYPKLQDNNHAIPRANGNCVPGTVVDSGVTMPYNFDFFLLSHNAIKGTARPAHYIVLEDQIGFSASQIQNLTNLLCSTYARSSTTVSYVPAAYYADHLCERVKQYLRPLYDG</sequence>
<dbReference type="OrthoDB" id="10252740at2759"/>
<keyword evidence="3" id="KW-1185">Reference proteome</keyword>
<dbReference type="SUPFAM" id="SSF53098">
    <property type="entry name" value="Ribonuclease H-like"/>
    <property type="match status" value="1"/>
</dbReference>
<dbReference type="AlphaFoldDB" id="N1PK01"/>
<dbReference type="Proteomes" id="UP000016933">
    <property type="component" value="Unassembled WGS sequence"/>
</dbReference>
<dbReference type="InterPro" id="IPR012337">
    <property type="entry name" value="RNaseH-like_sf"/>
</dbReference>
<reference evidence="2 3" key="2">
    <citation type="journal article" date="2012" name="PLoS Pathog.">
        <title>Diverse lifestyles and strategies of plant pathogenesis encoded in the genomes of eighteen Dothideomycetes fungi.</title>
        <authorList>
            <person name="Ohm R.A."/>
            <person name="Feau N."/>
            <person name="Henrissat B."/>
            <person name="Schoch C.L."/>
            <person name="Horwitz B.A."/>
            <person name="Barry K.W."/>
            <person name="Condon B.J."/>
            <person name="Copeland A.C."/>
            <person name="Dhillon B."/>
            <person name="Glaser F."/>
            <person name="Hesse C.N."/>
            <person name="Kosti I."/>
            <person name="LaButti K."/>
            <person name="Lindquist E.A."/>
            <person name="Lucas S."/>
            <person name="Salamov A.A."/>
            <person name="Bradshaw R.E."/>
            <person name="Ciuffetti L."/>
            <person name="Hamelin R.C."/>
            <person name="Kema G.H.J."/>
            <person name="Lawrence C."/>
            <person name="Scott J.A."/>
            <person name="Spatafora J.W."/>
            <person name="Turgeon B.G."/>
            <person name="de Wit P.J.G.M."/>
            <person name="Zhong S."/>
            <person name="Goodwin S.B."/>
            <person name="Grigoriev I.V."/>
        </authorList>
    </citation>
    <scope>NUCLEOTIDE SEQUENCE [LARGE SCALE GENOMIC DNA]</scope>
    <source>
        <strain evidence="3">NZE10 / CBS 128990</strain>
    </source>
</reference>
<proteinExistence type="predicted"/>
<dbReference type="HOGENOM" id="CLU_004544_6_0_1"/>
<dbReference type="SMART" id="SM00950">
    <property type="entry name" value="Piwi"/>
    <property type="match status" value="1"/>
</dbReference>
<dbReference type="InterPro" id="IPR036397">
    <property type="entry name" value="RNaseH_sf"/>
</dbReference>
<dbReference type="GO" id="GO:0003676">
    <property type="term" value="F:nucleic acid binding"/>
    <property type="evidence" value="ECO:0007669"/>
    <property type="project" value="InterPro"/>
</dbReference>
<evidence type="ECO:0000259" key="1">
    <source>
        <dbReference type="PROSITE" id="PS50822"/>
    </source>
</evidence>
<protein>
    <recommendedName>
        <fullName evidence="1">Piwi domain-containing protein</fullName>
    </recommendedName>
</protein>
<dbReference type="PANTHER" id="PTHR22891">
    <property type="entry name" value="EUKARYOTIC TRANSLATION INITIATION FACTOR 2C"/>
    <property type="match status" value="1"/>
</dbReference>
<accession>N1PK01</accession>
<dbReference type="STRING" id="675120.N1PK01"/>
<name>N1PK01_DOTSN</name>
<dbReference type="Gene3D" id="3.30.420.10">
    <property type="entry name" value="Ribonuclease H-like superfamily/Ribonuclease H"/>
    <property type="match status" value="1"/>
</dbReference>
<feature type="domain" description="Piwi" evidence="1">
    <location>
        <begin position="1"/>
        <end position="268"/>
    </location>
</feature>
<dbReference type="OMA" id="IACHIVE"/>
<organism evidence="2 3">
    <name type="scientific">Dothistroma septosporum (strain NZE10 / CBS 128990)</name>
    <name type="common">Red band needle blight fungus</name>
    <name type="synonym">Mycosphaerella pini</name>
    <dbReference type="NCBI Taxonomy" id="675120"/>
    <lineage>
        <taxon>Eukaryota</taxon>
        <taxon>Fungi</taxon>
        <taxon>Dikarya</taxon>
        <taxon>Ascomycota</taxon>
        <taxon>Pezizomycotina</taxon>
        <taxon>Dothideomycetes</taxon>
        <taxon>Dothideomycetidae</taxon>
        <taxon>Mycosphaerellales</taxon>
        <taxon>Mycosphaerellaceae</taxon>
        <taxon>Dothistroma</taxon>
    </lineage>
</organism>
<dbReference type="eggNOG" id="KOG1041">
    <property type="taxonomic scope" value="Eukaryota"/>
</dbReference>
<dbReference type="Pfam" id="PF02171">
    <property type="entry name" value="Piwi"/>
    <property type="match status" value="1"/>
</dbReference>
<dbReference type="InterPro" id="IPR003165">
    <property type="entry name" value="Piwi"/>
</dbReference>
<dbReference type="PROSITE" id="PS50822">
    <property type="entry name" value="PIWI"/>
    <property type="match status" value="1"/>
</dbReference>